<dbReference type="InterPro" id="IPR003812">
    <property type="entry name" value="Fido"/>
</dbReference>
<dbReference type="InterPro" id="IPR006440">
    <property type="entry name" value="Doc"/>
</dbReference>
<dbReference type="PANTHER" id="PTHR39426:SF1">
    <property type="entry name" value="HOMOLOGY TO DEATH-ON-CURING PROTEIN OF PHAGE P1"/>
    <property type="match status" value="1"/>
</dbReference>
<dbReference type="PANTHER" id="PTHR39426">
    <property type="entry name" value="HOMOLOGY TO DEATH-ON-CURING PROTEIN OF PHAGE P1"/>
    <property type="match status" value="1"/>
</dbReference>
<dbReference type="PIRSF" id="PIRSF018297">
    <property type="entry name" value="Doc"/>
    <property type="match status" value="1"/>
</dbReference>
<evidence type="ECO:0000313" key="3">
    <source>
        <dbReference type="Proteomes" id="UP000761380"/>
    </source>
</evidence>
<proteinExistence type="predicted"/>
<dbReference type="Proteomes" id="UP000761380">
    <property type="component" value="Unassembled WGS sequence"/>
</dbReference>
<evidence type="ECO:0000313" key="2">
    <source>
        <dbReference type="EMBL" id="MBE6092253.1"/>
    </source>
</evidence>
<dbReference type="NCBIfam" id="TIGR01550">
    <property type="entry name" value="DOC_P1"/>
    <property type="match status" value="1"/>
</dbReference>
<dbReference type="Gene3D" id="1.20.120.1870">
    <property type="entry name" value="Fic/DOC protein, Fido domain"/>
    <property type="match status" value="1"/>
</dbReference>
<sequence>MKILTKEQILVIHQRCIEETGGALGFRDEGLFDSALAQPYQSFSGSELYPTVEQKAARLCYGLVMNHAFIDGNKRIGTMAMLVFLAINGIELEHTQKELSDEILALASGSIGYEELLDWIKAHSNLVDIQQG</sequence>
<dbReference type="GO" id="GO:0016301">
    <property type="term" value="F:kinase activity"/>
    <property type="evidence" value="ECO:0007669"/>
    <property type="project" value="InterPro"/>
</dbReference>
<dbReference type="InterPro" id="IPR036597">
    <property type="entry name" value="Fido-like_dom_sf"/>
</dbReference>
<feature type="domain" description="Fido" evidence="1">
    <location>
        <begin position="4"/>
        <end position="122"/>
    </location>
</feature>
<dbReference type="Pfam" id="PF02661">
    <property type="entry name" value="Fic"/>
    <property type="match status" value="1"/>
</dbReference>
<protein>
    <submittedName>
        <fullName evidence="2">Type II toxin-antitoxin system death-on-curing family toxin</fullName>
    </submittedName>
</protein>
<dbReference type="InterPro" id="IPR053737">
    <property type="entry name" value="Type_II_TA_Toxin"/>
</dbReference>
<dbReference type="SUPFAM" id="SSF140931">
    <property type="entry name" value="Fic-like"/>
    <property type="match status" value="1"/>
</dbReference>
<evidence type="ECO:0000259" key="1">
    <source>
        <dbReference type="PROSITE" id="PS51459"/>
    </source>
</evidence>
<gene>
    <name evidence="2" type="ORF">E7201_03610</name>
</gene>
<accession>A0A927WT32</accession>
<reference evidence="2" key="1">
    <citation type="submission" date="2019-04" db="EMBL/GenBank/DDBJ databases">
        <title>Evolution of Biomass-Degrading Anaerobic Consortia Revealed by Metagenomics.</title>
        <authorList>
            <person name="Peng X."/>
        </authorList>
    </citation>
    <scope>NUCLEOTIDE SEQUENCE</scope>
    <source>
        <strain evidence="2">SIG240</strain>
    </source>
</reference>
<dbReference type="AlphaFoldDB" id="A0A927WT32"/>
<organism evidence="2 3">
    <name type="scientific">Selenomonas ruminantium</name>
    <dbReference type="NCBI Taxonomy" id="971"/>
    <lineage>
        <taxon>Bacteria</taxon>
        <taxon>Bacillati</taxon>
        <taxon>Bacillota</taxon>
        <taxon>Negativicutes</taxon>
        <taxon>Selenomonadales</taxon>
        <taxon>Selenomonadaceae</taxon>
        <taxon>Selenomonas</taxon>
    </lineage>
</organism>
<dbReference type="EMBL" id="SVBY01000016">
    <property type="protein sequence ID" value="MBE6092253.1"/>
    <property type="molecule type" value="Genomic_DNA"/>
</dbReference>
<name>A0A927WT32_SELRU</name>
<comment type="caution">
    <text evidence="2">The sequence shown here is derived from an EMBL/GenBank/DDBJ whole genome shotgun (WGS) entry which is preliminary data.</text>
</comment>
<dbReference type="PROSITE" id="PS51459">
    <property type="entry name" value="FIDO"/>
    <property type="match status" value="1"/>
</dbReference>